<name>A0ABQ5GH76_9ASTR</name>
<comment type="caution">
    <text evidence="2">The sequence shown here is derived from an EMBL/GenBank/DDBJ whole genome shotgun (WGS) entry which is preliminary data.</text>
</comment>
<evidence type="ECO:0000313" key="3">
    <source>
        <dbReference type="Proteomes" id="UP001151760"/>
    </source>
</evidence>
<feature type="region of interest" description="Disordered" evidence="1">
    <location>
        <begin position="86"/>
        <end position="112"/>
    </location>
</feature>
<protein>
    <submittedName>
        <fullName evidence="2">Uncharacterized protein</fullName>
    </submittedName>
</protein>
<proteinExistence type="predicted"/>
<feature type="compositionally biased region" description="Acidic residues" evidence="1">
    <location>
        <begin position="164"/>
        <end position="173"/>
    </location>
</feature>
<evidence type="ECO:0000313" key="2">
    <source>
        <dbReference type="EMBL" id="GJT74565.1"/>
    </source>
</evidence>
<reference evidence="2" key="2">
    <citation type="submission" date="2022-01" db="EMBL/GenBank/DDBJ databases">
        <authorList>
            <person name="Yamashiro T."/>
            <person name="Shiraishi A."/>
            <person name="Satake H."/>
            <person name="Nakayama K."/>
        </authorList>
    </citation>
    <scope>NUCLEOTIDE SEQUENCE</scope>
</reference>
<feature type="compositionally biased region" description="Low complexity" evidence="1">
    <location>
        <begin position="91"/>
        <end position="104"/>
    </location>
</feature>
<sequence length="253" mass="29617">MEVECHERELEAQEYRQRQEDIMLYLYPYDHLTWEQRMAMEEARAEIKAKEDIPIGRLYRTHLRGPFYFRYHHRLFSLTGSISGHSLSGHTPPDTTDVDSSTPPRFVHPSLARTPRCSEGSIFVVKFCPSISNQVSTYTTSESPAGDSSFESSAGPSRKRCRDDEEDEVEDEDQRPSDRGTSESVLEQLRRVYTRKIRSVIKIPLHRIEALENGEQRDLRVEGDLNYWWREVLSLLDTVLRPWRYNARLQAPR</sequence>
<keyword evidence="3" id="KW-1185">Reference proteome</keyword>
<gene>
    <name evidence="2" type="ORF">Tco_1041290</name>
</gene>
<feature type="region of interest" description="Disordered" evidence="1">
    <location>
        <begin position="136"/>
        <end position="183"/>
    </location>
</feature>
<accession>A0ABQ5GH76</accession>
<evidence type="ECO:0000256" key="1">
    <source>
        <dbReference type="SAM" id="MobiDB-lite"/>
    </source>
</evidence>
<dbReference type="EMBL" id="BQNB010018452">
    <property type="protein sequence ID" value="GJT74565.1"/>
    <property type="molecule type" value="Genomic_DNA"/>
</dbReference>
<organism evidence="2 3">
    <name type="scientific">Tanacetum coccineum</name>
    <dbReference type="NCBI Taxonomy" id="301880"/>
    <lineage>
        <taxon>Eukaryota</taxon>
        <taxon>Viridiplantae</taxon>
        <taxon>Streptophyta</taxon>
        <taxon>Embryophyta</taxon>
        <taxon>Tracheophyta</taxon>
        <taxon>Spermatophyta</taxon>
        <taxon>Magnoliopsida</taxon>
        <taxon>eudicotyledons</taxon>
        <taxon>Gunneridae</taxon>
        <taxon>Pentapetalae</taxon>
        <taxon>asterids</taxon>
        <taxon>campanulids</taxon>
        <taxon>Asterales</taxon>
        <taxon>Asteraceae</taxon>
        <taxon>Asteroideae</taxon>
        <taxon>Anthemideae</taxon>
        <taxon>Anthemidinae</taxon>
        <taxon>Tanacetum</taxon>
    </lineage>
</organism>
<dbReference type="Proteomes" id="UP001151760">
    <property type="component" value="Unassembled WGS sequence"/>
</dbReference>
<reference evidence="2" key="1">
    <citation type="journal article" date="2022" name="Int. J. Mol. Sci.">
        <title>Draft Genome of Tanacetum Coccineum: Genomic Comparison of Closely Related Tanacetum-Family Plants.</title>
        <authorList>
            <person name="Yamashiro T."/>
            <person name="Shiraishi A."/>
            <person name="Nakayama K."/>
            <person name="Satake H."/>
        </authorList>
    </citation>
    <scope>NUCLEOTIDE SEQUENCE</scope>
</reference>